<gene>
    <name evidence="2" type="ORF">ADCFC_10840</name>
</gene>
<name>A0A6F8SM57_9ACTN</name>
<feature type="region of interest" description="Disordered" evidence="1">
    <location>
        <begin position="60"/>
        <end position="82"/>
    </location>
</feature>
<evidence type="ECO:0000256" key="1">
    <source>
        <dbReference type="SAM" id="MobiDB-lite"/>
    </source>
</evidence>
<reference evidence="3" key="1">
    <citation type="journal article" date="2020" name="Microbiol. Resour. Announc.">
        <title>Complete Genome Sequence of Adlercreutzia sp. Strain 8CFCBH1, a Potent Producer of Equol, Isolated from Healthy Japanese Feces.</title>
        <authorList>
            <person name="Ogata Y."/>
            <person name="Sakamoto M."/>
            <person name="Ohkuma M."/>
            <person name="Hattori M."/>
            <person name="Suda W."/>
        </authorList>
    </citation>
    <scope>NUCLEOTIDE SEQUENCE [LARGE SCALE GENOMIC DNA]</scope>
    <source>
        <strain evidence="3">8CFCBH1</strain>
    </source>
</reference>
<sequence length="82" mass="9543">MLAALVIGAQIQHGEEKGLVAAETEDGIARLAQTRKRHRRHGLPFLARINNEVFYRNEANRLPPTETSDEMNRLWQHEEKRR</sequence>
<dbReference type="Proteomes" id="UP000501727">
    <property type="component" value="Chromosome"/>
</dbReference>
<evidence type="ECO:0000313" key="3">
    <source>
        <dbReference type="Proteomes" id="UP000501727"/>
    </source>
</evidence>
<dbReference type="AlphaFoldDB" id="A0A6F8SM57"/>
<accession>A0A6F8SM57</accession>
<protein>
    <submittedName>
        <fullName evidence="2">Uncharacterized protein</fullName>
    </submittedName>
</protein>
<dbReference type="EMBL" id="AP022829">
    <property type="protein sequence ID" value="BCA88586.1"/>
    <property type="molecule type" value="Genomic_DNA"/>
</dbReference>
<proteinExistence type="predicted"/>
<keyword evidence="3" id="KW-1185">Reference proteome</keyword>
<organism evidence="2 3">
    <name type="scientific">Adlercreutzia hattorii</name>
    <dbReference type="NCBI Taxonomy" id="2707299"/>
    <lineage>
        <taxon>Bacteria</taxon>
        <taxon>Bacillati</taxon>
        <taxon>Actinomycetota</taxon>
        <taxon>Coriobacteriia</taxon>
        <taxon>Eggerthellales</taxon>
        <taxon>Eggerthellaceae</taxon>
        <taxon>Adlercreutzia</taxon>
    </lineage>
</organism>
<reference evidence="3" key="2">
    <citation type="submission" date="2020-03" db="EMBL/GenBank/DDBJ databases">
        <title>Complete Genome Sequence of Adlercreutzia sp. strain 8CFCBH1 Producing Equol, Isolated from Healthy Japanese Feces.</title>
        <authorList>
            <person name="Ogata Y."/>
            <person name="Sakamoto M."/>
            <person name="Ohkuma M."/>
            <person name="Hattori M."/>
            <person name="Suda W."/>
        </authorList>
    </citation>
    <scope>NUCLEOTIDE SEQUENCE [LARGE SCALE GENOMIC DNA]</scope>
    <source>
        <strain evidence="3">8CFCBH1</strain>
    </source>
</reference>
<evidence type="ECO:0000313" key="2">
    <source>
        <dbReference type="EMBL" id="BCA88586.1"/>
    </source>
</evidence>
<dbReference type="KEGG" id="ahat:ADCFC_12050"/>
<feature type="compositionally biased region" description="Basic and acidic residues" evidence="1">
    <location>
        <begin position="70"/>
        <end position="82"/>
    </location>
</feature>